<organism evidence="11 13">
    <name type="scientific">Yarrowia lipolytica</name>
    <name type="common">Candida lipolytica</name>
    <dbReference type="NCBI Taxonomy" id="4952"/>
    <lineage>
        <taxon>Eukaryota</taxon>
        <taxon>Fungi</taxon>
        <taxon>Dikarya</taxon>
        <taxon>Ascomycota</taxon>
        <taxon>Saccharomycotina</taxon>
        <taxon>Dipodascomycetes</taxon>
        <taxon>Dipodascales</taxon>
        <taxon>Dipodascales incertae sedis</taxon>
        <taxon>Yarrowia</taxon>
    </lineage>
</organism>
<dbReference type="GO" id="GO:0055085">
    <property type="term" value="P:transmembrane transport"/>
    <property type="evidence" value="ECO:0007669"/>
    <property type="project" value="TreeGrafter"/>
</dbReference>
<evidence type="ECO:0000313" key="12">
    <source>
        <dbReference type="EMBL" id="RDW28216.1"/>
    </source>
</evidence>
<evidence type="ECO:0000256" key="1">
    <source>
        <dbReference type="ARBA" id="ARBA00004141"/>
    </source>
</evidence>
<keyword evidence="4 9" id="KW-0732">Signal</keyword>
<dbReference type="AlphaFoldDB" id="A0A1D8NJC8"/>
<feature type="region of interest" description="Disordered" evidence="7">
    <location>
        <begin position="703"/>
        <end position="767"/>
    </location>
</feature>
<dbReference type="OMA" id="FKVFQRA"/>
<evidence type="ECO:0000256" key="3">
    <source>
        <dbReference type="ARBA" id="ARBA00022692"/>
    </source>
</evidence>
<dbReference type="Proteomes" id="UP000256601">
    <property type="component" value="Unassembled WGS sequence"/>
</dbReference>
<feature type="chain" id="PRO_5033739679" description="ML-like domain-containing protein" evidence="9">
    <location>
        <begin position="18"/>
        <end position="767"/>
    </location>
</feature>
<dbReference type="InterPro" id="IPR010308">
    <property type="entry name" value="TRP_C"/>
</dbReference>
<dbReference type="InterPro" id="IPR032800">
    <property type="entry name" value="TRP_N"/>
</dbReference>
<evidence type="ECO:0000256" key="8">
    <source>
        <dbReference type="SAM" id="Phobius"/>
    </source>
</evidence>
<dbReference type="KEGG" id="yli:2911850"/>
<evidence type="ECO:0000256" key="4">
    <source>
        <dbReference type="ARBA" id="ARBA00022729"/>
    </source>
</evidence>
<feature type="transmembrane region" description="Helical" evidence="8">
    <location>
        <begin position="564"/>
        <end position="582"/>
    </location>
</feature>
<evidence type="ECO:0000256" key="9">
    <source>
        <dbReference type="SAM" id="SignalP"/>
    </source>
</evidence>
<feature type="transmembrane region" description="Helical" evidence="8">
    <location>
        <begin position="594"/>
        <end position="616"/>
    </location>
</feature>
<evidence type="ECO:0000256" key="5">
    <source>
        <dbReference type="ARBA" id="ARBA00022989"/>
    </source>
</evidence>
<dbReference type="InterPro" id="IPR040241">
    <property type="entry name" value="TRP_Flc/Pkd2-like"/>
</dbReference>
<proteinExistence type="inferred from homology"/>
<evidence type="ECO:0000259" key="10">
    <source>
        <dbReference type="SMART" id="SM01320"/>
    </source>
</evidence>
<feature type="transmembrane region" description="Helical" evidence="8">
    <location>
        <begin position="628"/>
        <end position="654"/>
    </location>
</feature>
<dbReference type="Proteomes" id="UP000182444">
    <property type="component" value="Chromosome 1E"/>
</dbReference>
<evidence type="ECO:0000313" key="14">
    <source>
        <dbReference type="Proteomes" id="UP000256601"/>
    </source>
</evidence>
<reference evidence="11 13" key="1">
    <citation type="journal article" date="2016" name="PLoS ONE">
        <title>Sequence Assembly of Yarrowia lipolytica Strain W29/CLIB89 Shows Transposable Element Diversity.</title>
        <authorList>
            <person name="Magnan C."/>
            <person name="Yu J."/>
            <person name="Chang I."/>
            <person name="Jahn E."/>
            <person name="Kanomata Y."/>
            <person name="Wu J."/>
            <person name="Zeller M."/>
            <person name="Oakes M."/>
            <person name="Baldi P."/>
            <person name="Sandmeyer S."/>
        </authorList>
    </citation>
    <scope>NUCLEOTIDE SEQUENCE [LARGE SCALE GENOMIC DNA]</scope>
    <source>
        <strain evidence="11">CLIB89</strain>
        <strain evidence="13">CLIB89(W29)</strain>
    </source>
</reference>
<reference evidence="12 14" key="2">
    <citation type="submission" date="2018-07" db="EMBL/GenBank/DDBJ databases">
        <title>Draft Genome Assemblies for Five Robust Yarrowia lipolytica Strains Exhibiting High Lipid Production and Pentose Sugar Utilization and Sugar Alcohol Secretion from Undetoxified Lignocellulosic Biomass Hydrolysates.</title>
        <authorList>
            <consortium name="DOE Joint Genome Institute"/>
            <person name="Walker C."/>
            <person name="Ryu S."/>
            <person name="Na H."/>
            <person name="Zane M."/>
            <person name="LaButti K."/>
            <person name="Lipzen A."/>
            <person name="Haridas S."/>
            <person name="Barry K."/>
            <person name="Grigoriev I.V."/>
            <person name="Quarterman J."/>
            <person name="Slininger P."/>
            <person name="Dien B."/>
            <person name="Trinh C.T."/>
        </authorList>
    </citation>
    <scope>NUCLEOTIDE SEQUENCE [LARGE SCALE GENOMIC DNA]</scope>
    <source>
        <strain evidence="12 14">YB392</strain>
    </source>
</reference>
<keyword evidence="3 8" id="KW-0812">Transmembrane</keyword>
<protein>
    <recommendedName>
        <fullName evidence="10">ML-like domain-containing protein</fullName>
    </recommendedName>
</protein>
<dbReference type="Pfam" id="PF14558">
    <property type="entry name" value="TRP_N"/>
    <property type="match status" value="1"/>
</dbReference>
<dbReference type="PANTHER" id="PTHR31145">
    <property type="entry name" value="INTEGRAL MEMBRANE PROTEIN (AFU_ORTHOLOGUE AFUA_7G01610)"/>
    <property type="match status" value="1"/>
</dbReference>
<dbReference type="Pfam" id="PF06011">
    <property type="entry name" value="TRP"/>
    <property type="match status" value="1"/>
</dbReference>
<evidence type="ECO:0000256" key="7">
    <source>
        <dbReference type="SAM" id="MobiDB-lite"/>
    </source>
</evidence>
<dbReference type="VEuPathDB" id="FungiDB:YALI0_E21043g"/>
<feature type="signal peptide" evidence="9">
    <location>
        <begin position="1"/>
        <end position="17"/>
    </location>
</feature>
<gene>
    <name evidence="12" type="ORF">B0I71DRAFT_127767</name>
    <name evidence="11" type="ORF">YALI1_E25063g</name>
</gene>
<dbReference type="SMART" id="SM01320">
    <property type="entry name" value="TRP_N"/>
    <property type="match status" value="1"/>
</dbReference>
<sequence length="767" mass="86762">MRIAAILLCWLATLVLAKERQLSADTLVTCMQNSSFTADFFDVKFFPDNRTVDYNIRAKTDISGRVYATLDVWAYGFMAYSVKVDPCTNDKLQQLCPMYPGNIDLESTATLSKHDVDQIPGVGFTFPDIDLMIVGSVYMLDTDKRVACIVIQMTNGKTVEHTAVKWVTACISGLGLLVAAFAATFGNSITASHIAANSVSLFNYFQATVILTMQAVPRVPPMAAAWAQNVAWSVGLIRITFMQKIFRWYIQSTGGNPTLYLTHKTISILVQRRNLFVERVTRLNPVLGKVVNHMFMATYDAASNVYRNTDRYTRNLVSYHPSGVRARDLAPDHVMNLLSKRAQLEDISPESSSTLLVLRGILRVIYDAHIEQTSGTITSFTFFVLFGILLGICFGVFKLFQLCLQRKRGGEAAPNMYYGDNSQQKEHDQDGYRHDYYASSERLLLKGALSRTLLLFCPQLLVFSLWEFYTRDSAAVIVLACFFLVLTLGVLCFVCFRVVYFARKSIREHNTPAYLLFGNPRILNRYGFMYLHFNANHYWYCVLQLAYTFVKAIFIAYGQQSGKTQAMAIFIIELFYFALLCWRKPYMDKRTNALNIAISLVTLINSFLFTFFSRIYGQPASVSSVMGVIFFILNAAFSLVLLIIVIVTCTIAILSKNPDKRYHPAKDDRAYFMPNQDGLHGDNEFNALGNAAQEGHDLPFEEEIRDNDDSNSMLGVETKSSDDLSMQQQLHHNNHSRHNMRDSFRDSLPSGASFDSRDAPQQETRII</sequence>
<evidence type="ECO:0000313" key="13">
    <source>
        <dbReference type="Proteomes" id="UP000182444"/>
    </source>
</evidence>
<comment type="similarity">
    <text evidence="2">Belongs to the transient receptor potential (TRP) ion channel family.</text>
</comment>
<dbReference type="PANTHER" id="PTHR31145:SF4">
    <property type="entry name" value="FLAVIN CARRIER PROTEIN 1-RELATED"/>
    <property type="match status" value="1"/>
</dbReference>
<feature type="transmembrane region" description="Helical" evidence="8">
    <location>
        <begin position="475"/>
        <end position="500"/>
    </location>
</feature>
<evidence type="ECO:0000313" key="11">
    <source>
        <dbReference type="EMBL" id="AOW05735.1"/>
    </source>
</evidence>
<dbReference type="EMBL" id="CP017557">
    <property type="protein sequence ID" value="AOW05735.1"/>
    <property type="molecule type" value="Genomic_DNA"/>
</dbReference>
<evidence type="ECO:0000256" key="2">
    <source>
        <dbReference type="ARBA" id="ARBA00010642"/>
    </source>
</evidence>
<dbReference type="VEuPathDB" id="FungiDB:YALI1_E25063g"/>
<name>A0A1D8NJC8_YARLL</name>
<feature type="transmembrane region" description="Helical" evidence="8">
    <location>
        <begin position="452"/>
        <end position="469"/>
    </location>
</feature>
<dbReference type="eggNOG" id="ENOG502QSVZ">
    <property type="taxonomic scope" value="Eukaryota"/>
</dbReference>
<dbReference type="GeneID" id="2911850"/>
<keyword evidence="5 8" id="KW-1133">Transmembrane helix</keyword>
<accession>A0A1D8NJC8</accession>
<dbReference type="GO" id="GO:0009272">
    <property type="term" value="P:fungal-type cell wall biogenesis"/>
    <property type="evidence" value="ECO:0007669"/>
    <property type="project" value="TreeGrafter"/>
</dbReference>
<feature type="transmembrane region" description="Helical" evidence="8">
    <location>
        <begin position="380"/>
        <end position="400"/>
    </location>
</feature>
<dbReference type="EMBL" id="KZ858954">
    <property type="protein sequence ID" value="RDW28216.1"/>
    <property type="molecule type" value="Genomic_DNA"/>
</dbReference>
<feature type="compositionally biased region" description="Basic and acidic residues" evidence="7">
    <location>
        <begin position="755"/>
        <end position="767"/>
    </location>
</feature>
<feature type="domain" description="ML-like" evidence="10">
    <location>
        <begin position="20"/>
        <end position="160"/>
    </location>
</feature>
<dbReference type="GO" id="GO:0016020">
    <property type="term" value="C:membrane"/>
    <property type="evidence" value="ECO:0007669"/>
    <property type="project" value="UniProtKB-SubCell"/>
</dbReference>
<feature type="transmembrane region" description="Helical" evidence="8">
    <location>
        <begin position="538"/>
        <end position="558"/>
    </location>
</feature>
<evidence type="ECO:0000256" key="6">
    <source>
        <dbReference type="ARBA" id="ARBA00023136"/>
    </source>
</evidence>
<comment type="subcellular location">
    <subcellularLocation>
        <location evidence="1">Membrane</location>
        <topology evidence="1">Multi-pass membrane protein</topology>
    </subcellularLocation>
</comment>
<keyword evidence="6 8" id="KW-0472">Membrane</keyword>